<evidence type="ECO:0000313" key="3">
    <source>
        <dbReference type="EMBL" id="KAJ3995661.1"/>
    </source>
</evidence>
<dbReference type="EMBL" id="MU790644">
    <property type="protein sequence ID" value="KAJ3995661.1"/>
    <property type="molecule type" value="Genomic_DNA"/>
</dbReference>
<evidence type="ECO:0000256" key="1">
    <source>
        <dbReference type="SAM" id="MobiDB-lite"/>
    </source>
</evidence>
<evidence type="ECO:0000256" key="2">
    <source>
        <dbReference type="SAM" id="Phobius"/>
    </source>
</evidence>
<keyword evidence="2" id="KW-1133">Transmembrane helix</keyword>
<organism evidence="3 4">
    <name type="scientific">Lentinula boryana</name>
    <dbReference type="NCBI Taxonomy" id="40481"/>
    <lineage>
        <taxon>Eukaryota</taxon>
        <taxon>Fungi</taxon>
        <taxon>Dikarya</taxon>
        <taxon>Basidiomycota</taxon>
        <taxon>Agaricomycotina</taxon>
        <taxon>Agaricomycetes</taxon>
        <taxon>Agaricomycetidae</taxon>
        <taxon>Agaricales</taxon>
        <taxon>Marasmiineae</taxon>
        <taxon>Omphalotaceae</taxon>
        <taxon>Lentinula</taxon>
    </lineage>
</organism>
<dbReference type="Proteomes" id="UP001163828">
    <property type="component" value="Unassembled WGS sequence"/>
</dbReference>
<keyword evidence="4" id="KW-1185">Reference proteome</keyword>
<reference evidence="3" key="1">
    <citation type="submission" date="2022-08" db="EMBL/GenBank/DDBJ databases">
        <authorList>
            <consortium name="DOE Joint Genome Institute"/>
            <person name="Min B."/>
            <person name="Riley R."/>
            <person name="Sierra-Patev S."/>
            <person name="Naranjo-Ortiz M."/>
            <person name="Looney B."/>
            <person name="Konkel Z."/>
            <person name="Slot J.C."/>
            <person name="Sakamoto Y."/>
            <person name="Steenwyk J.L."/>
            <person name="Rokas A."/>
            <person name="Carro J."/>
            <person name="Camarero S."/>
            <person name="Ferreira P."/>
            <person name="Molpeceres G."/>
            <person name="Ruiz-Duenas F.J."/>
            <person name="Serrano A."/>
            <person name="Henrissat B."/>
            <person name="Drula E."/>
            <person name="Hughes K.W."/>
            <person name="Mata J.L."/>
            <person name="Ishikawa N.K."/>
            <person name="Vargas-Isla R."/>
            <person name="Ushijima S."/>
            <person name="Smith C.A."/>
            <person name="Ahrendt S."/>
            <person name="Andreopoulos W."/>
            <person name="He G."/>
            <person name="Labutti K."/>
            <person name="Lipzen A."/>
            <person name="Ng V."/>
            <person name="Sandor L."/>
            <person name="Barry K."/>
            <person name="Martinez A.T."/>
            <person name="Xiao Y."/>
            <person name="Gibbons J.G."/>
            <person name="Terashima K."/>
            <person name="Hibbett D.S."/>
            <person name="Grigoriev I.V."/>
        </authorList>
    </citation>
    <scope>NUCLEOTIDE SEQUENCE</scope>
    <source>
        <strain evidence="3">TFB10827</strain>
    </source>
</reference>
<gene>
    <name evidence="3" type="ORF">F5050DRAFT_1808463</name>
</gene>
<feature type="transmembrane region" description="Helical" evidence="2">
    <location>
        <begin position="189"/>
        <end position="209"/>
    </location>
</feature>
<sequence>MPPLHCPVSINRPTPAELSVSTQASRESTWGMKYPPRRPPPLPGWIRVSFYSHIYKIRHEMLPDMEGEVKLDRSGWLDVRSVCKLWNLEECKPVDPMRWVPVEPLNSIWLSRLAIRVLSEPNGCMMFIEPTPLSPSTVHKRELRDASFHLYTSFFMLFHLMYSVPITIAHTSVAFTRRWWIRWGQRSRFPIWIDHAIIIPVTMLLSWFARKKDLNRHAIGRGSVGAEAEALDHACALSFDVDAGLVFAIGYYWRGSIQGDVESTTVLNLGT</sequence>
<feature type="region of interest" description="Disordered" evidence="1">
    <location>
        <begin position="1"/>
        <end position="24"/>
    </location>
</feature>
<feature type="transmembrane region" description="Helical" evidence="2">
    <location>
        <begin position="148"/>
        <end position="169"/>
    </location>
</feature>
<keyword evidence="2" id="KW-0812">Transmembrane</keyword>
<proteinExistence type="predicted"/>
<keyword evidence="2" id="KW-0472">Membrane</keyword>
<evidence type="ECO:0000313" key="4">
    <source>
        <dbReference type="Proteomes" id="UP001163828"/>
    </source>
</evidence>
<accession>A0ABQ8QAY9</accession>
<protein>
    <submittedName>
        <fullName evidence="3">Uncharacterized protein</fullName>
    </submittedName>
</protein>
<name>A0ABQ8QAY9_9AGAR</name>
<comment type="caution">
    <text evidence="3">The sequence shown here is derived from an EMBL/GenBank/DDBJ whole genome shotgun (WGS) entry which is preliminary data.</text>
</comment>